<dbReference type="InterPro" id="IPR036788">
    <property type="entry name" value="T_IF-3_C_sf"/>
</dbReference>
<name>A0A0L0VJI1_9BASI</name>
<dbReference type="EMBL" id="AJIL01000046">
    <property type="protein sequence ID" value="KNE99371.1"/>
    <property type="molecule type" value="Genomic_DNA"/>
</dbReference>
<dbReference type="OrthoDB" id="21573at2759"/>
<dbReference type="InterPro" id="IPR001288">
    <property type="entry name" value="Translation_initiation_fac_3"/>
</dbReference>
<dbReference type="Gene3D" id="3.30.110.10">
    <property type="entry name" value="Translation initiation factor 3 (IF-3), C-terminal domain"/>
    <property type="match status" value="1"/>
</dbReference>
<evidence type="ECO:0000256" key="2">
    <source>
        <dbReference type="ARBA" id="ARBA00022540"/>
    </source>
</evidence>
<dbReference type="STRING" id="1165861.A0A0L0VJI1"/>
<dbReference type="GO" id="GO:0032790">
    <property type="term" value="P:ribosome disassembly"/>
    <property type="evidence" value="ECO:0007669"/>
    <property type="project" value="TreeGrafter"/>
</dbReference>
<keyword evidence="3" id="KW-0648">Protein biosynthesis</keyword>
<dbReference type="PANTHER" id="PTHR10938:SF0">
    <property type="entry name" value="TRANSLATION INITIATION FACTOR IF-3, MITOCHONDRIAL"/>
    <property type="match status" value="1"/>
</dbReference>
<comment type="similarity">
    <text evidence="1">Belongs to the IF-3 family.</text>
</comment>
<dbReference type="GO" id="GO:0043022">
    <property type="term" value="F:ribosome binding"/>
    <property type="evidence" value="ECO:0007669"/>
    <property type="project" value="TreeGrafter"/>
</dbReference>
<protein>
    <submittedName>
        <fullName evidence="4">Uncharacterized protein</fullName>
    </submittedName>
</protein>
<accession>A0A0L0VJI1</accession>
<dbReference type="AlphaFoldDB" id="A0A0L0VJI1"/>
<dbReference type="PANTHER" id="PTHR10938">
    <property type="entry name" value="TRANSLATION INITIATION FACTOR IF-3"/>
    <property type="match status" value="1"/>
</dbReference>
<gene>
    <name evidence="4" type="ORF">PSTG_07303</name>
</gene>
<evidence type="ECO:0000313" key="5">
    <source>
        <dbReference type="Proteomes" id="UP000054564"/>
    </source>
</evidence>
<organism evidence="4 5">
    <name type="scientific">Puccinia striiformis f. sp. tritici PST-78</name>
    <dbReference type="NCBI Taxonomy" id="1165861"/>
    <lineage>
        <taxon>Eukaryota</taxon>
        <taxon>Fungi</taxon>
        <taxon>Dikarya</taxon>
        <taxon>Basidiomycota</taxon>
        <taxon>Pucciniomycotina</taxon>
        <taxon>Pucciniomycetes</taxon>
        <taxon>Pucciniales</taxon>
        <taxon>Pucciniaceae</taxon>
        <taxon>Puccinia</taxon>
    </lineage>
</organism>
<dbReference type="Proteomes" id="UP000054564">
    <property type="component" value="Unassembled WGS sequence"/>
</dbReference>
<reference evidence="5" key="1">
    <citation type="submission" date="2014-03" db="EMBL/GenBank/DDBJ databases">
        <title>The Genome Sequence of Puccinia striiformis f. sp. tritici PST-78.</title>
        <authorList>
            <consortium name="The Broad Institute Genome Sequencing Platform"/>
            <person name="Cuomo C."/>
            <person name="Hulbert S."/>
            <person name="Chen X."/>
            <person name="Walker B."/>
            <person name="Young S.K."/>
            <person name="Zeng Q."/>
            <person name="Gargeya S."/>
            <person name="Fitzgerald M."/>
            <person name="Haas B."/>
            <person name="Abouelleil A."/>
            <person name="Alvarado L."/>
            <person name="Arachchi H.M."/>
            <person name="Berlin A.M."/>
            <person name="Chapman S.B."/>
            <person name="Goldberg J."/>
            <person name="Griggs A."/>
            <person name="Gujja S."/>
            <person name="Hansen M."/>
            <person name="Howarth C."/>
            <person name="Imamovic A."/>
            <person name="Larimer J."/>
            <person name="McCowan C."/>
            <person name="Montmayeur A."/>
            <person name="Murphy C."/>
            <person name="Neiman D."/>
            <person name="Pearson M."/>
            <person name="Priest M."/>
            <person name="Roberts A."/>
            <person name="Saif S."/>
            <person name="Shea T."/>
            <person name="Sisk P."/>
            <person name="Sykes S."/>
            <person name="Wortman J."/>
            <person name="Nusbaum C."/>
            <person name="Birren B."/>
        </authorList>
    </citation>
    <scope>NUCLEOTIDE SEQUENCE [LARGE SCALE GENOMIC DNA]</scope>
    <source>
        <strain evidence="5">race PST-78</strain>
    </source>
</reference>
<dbReference type="InterPro" id="IPR036787">
    <property type="entry name" value="T_IF-3_N_sf"/>
</dbReference>
<evidence type="ECO:0000256" key="3">
    <source>
        <dbReference type="ARBA" id="ARBA00022917"/>
    </source>
</evidence>
<dbReference type="Gene3D" id="3.10.20.80">
    <property type="entry name" value="Translation initiation factor 3 (IF-3), N-terminal domain"/>
    <property type="match status" value="1"/>
</dbReference>
<dbReference type="GO" id="GO:0070124">
    <property type="term" value="P:mitochondrial translational initiation"/>
    <property type="evidence" value="ECO:0007669"/>
    <property type="project" value="TreeGrafter"/>
</dbReference>
<proteinExistence type="inferred from homology"/>
<dbReference type="GO" id="GO:0003743">
    <property type="term" value="F:translation initiation factor activity"/>
    <property type="evidence" value="ECO:0007669"/>
    <property type="project" value="UniProtKB-KW"/>
</dbReference>
<evidence type="ECO:0000313" key="4">
    <source>
        <dbReference type="EMBL" id="KNE99371.1"/>
    </source>
</evidence>
<sequence>MVIHRPTLVHRSKCYLNMLVNSQWNSGAPRVVWFSNAGRRTHHLETICTSSIAWRSPLHVGISTKAFSCEASKQKLKPASDHQIKSQWIQLVNPSSTLQPGGALHDSTSTASANLLVEPALTRDVLSRLDLNRYTLIEVNSKANPPICKIVSREALIQKERTKVKQKKEQKKTNRLDNVVKEIHLTWKIETNDMNHKLKSVQQCFEKGYKVKVLINAPSKFQQIEQTQKDELLASVEEQLTGFGGELVKQETEGGKLIMEWHSVNKQK</sequence>
<dbReference type="GO" id="GO:0005739">
    <property type="term" value="C:mitochondrion"/>
    <property type="evidence" value="ECO:0007669"/>
    <property type="project" value="TreeGrafter"/>
</dbReference>
<keyword evidence="2" id="KW-0396">Initiation factor</keyword>
<dbReference type="SUPFAM" id="SSF55200">
    <property type="entry name" value="Translation initiation factor IF3, C-terminal domain"/>
    <property type="match status" value="1"/>
</dbReference>
<comment type="caution">
    <text evidence="4">The sequence shown here is derived from an EMBL/GenBank/DDBJ whole genome shotgun (WGS) entry which is preliminary data.</text>
</comment>
<keyword evidence="5" id="KW-1185">Reference proteome</keyword>
<evidence type="ECO:0000256" key="1">
    <source>
        <dbReference type="ARBA" id="ARBA00005439"/>
    </source>
</evidence>